<gene>
    <name evidence="2" type="ORF">SAMN05444363_1934</name>
</gene>
<dbReference type="GO" id="GO:0008270">
    <property type="term" value="F:zinc ion binding"/>
    <property type="evidence" value="ECO:0007669"/>
    <property type="project" value="InterPro"/>
</dbReference>
<protein>
    <submittedName>
        <fullName evidence="2">L-ascorbate metabolism protein UlaG, beta-lactamase superfamily</fullName>
    </submittedName>
</protein>
<dbReference type="InterPro" id="IPR001279">
    <property type="entry name" value="Metallo-B-lactamas"/>
</dbReference>
<reference evidence="3" key="1">
    <citation type="submission" date="2016-11" db="EMBL/GenBank/DDBJ databases">
        <authorList>
            <person name="Varghese N."/>
            <person name="Submissions S."/>
        </authorList>
    </citation>
    <scope>NUCLEOTIDE SEQUENCE [LARGE SCALE GENOMIC DNA]</scope>
    <source>
        <strain evidence="3">DSM 18829</strain>
    </source>
</reference>
<dbReference type="PANTHER" id="PTHR15032">
    <property type="entry name" value="N-ACYL-PHOSPHATIDYLETHANOLAMINE-HYDROLYZING PHOSPHOLIPASE D"/>
    <property type="match status" value="1"/>
</dbReference>
<dbReference type="STRING" id="415425.SAMN05444363_1934"/>
<dbReference type="GO" id="GO:0070290">
    <property type="term" value="F:N-acylphosphatidylethanolamine-specific phospholipase D activity"/>
    <property type="evidence" value="ECO:0007669"/>
    <property type="project" value="InterPro"/>
</dbReference>
<proteinExistence type="predicted"/>
<dbReference type="RefSeq" id="WP_073310833.1">
    <property type="nucleotide sequence ID" value="NZ_FQZI01000003.1"/>
</dbReference>
<dbReference type="SUPFAM" id="SSF56281">
    <property type="entry name" value="Metallo-hydrolase/oxidoreductase"/>
    <property type="match status" value="1"/>
</dbReference>
<sequence>MMYFTITTLIALIIAFTILFLKQPQFGKEPSDQRLEKIKKSPQFKNGKFENISYTPALTQGHSMLGILYKQLFGNNPNTSPSVKIPSVKTNLKELKPEDEVFVWFGHSSYFFQIEGVRFLIDPVFSGNASPIPGVVSSFDGSNNYQVSDLPDIDYLLITHDHYDHLDYKTIKELKGKVKLIVCGLGVGSHFEYWGFNKHMIVEKDWNETIDLDRGIKLHTTPARHFSGRALKRNNTLWLSFVLETSNQKIFLGGDSGYDSHFKIIGDKFGPFDLVLLENGQYNDAWEAIHLLPNQVLKAATDLRAKQLIPMHSSKFKLAMHPWDEPLEKVSKFYKEGEFNFMLLTPMIGEQVILGIENQVFSEWWKMV</sequence>
<dbReference type="Gene3D" id="3.60.15.10">
    <property type="entry name" value="Ribonuclease Z/Hydroxyacylglutathione hydrolase-like"/>
    <property type="match status" value="1"/>
</dbReference>
<dbReference type="PANTHER" id="PTHR15032:SF4">
    <property type="entry name" value="N-ACYL-PHOSPHATIDYLETHANOLAMINE-HYDROLYZING PHOSPHOLIPASE D"/>
    <property type="match status" value="1"/>
</dbReference>
<name>A0A1M6ESZ7_9FLAO</name>
<dbReference type="InterPro" id="IPR024884">
    <property type="entry name" value="NAPE-PLD"/>
</dbReference>
<dbReference type="PIRSF" id="PIRSF038896">
    <property type="entry name" value="NAPE-PLD"/>
    <property type="match status" value="1"/>
</dbReference>
<dbReference type="Proteomes" id="UP000184488">
    <property type="component" value="Unassembled WGS sequence"/>
</dbReference>
<dbReference type="InterPro" id="IPR036866">
    <property type="entry name" value="RibonucZ/Hydroxyglut_hydro"/>
</dbReference>
<dbReference type="EMBL" id="FQZI01000003">
    <property type="protein sequence ID" value="SHI88469.1"/>
    <property type="molecule type" value="Genomic_DNA"/>
</dbReference>
<accession>A0A1M6ESZ7</accession>
<evidence type="ECO:0000259" key="1">
    <source>
        <dbReference type="Pfam" id="PF12706"/>
    </source>
</evidence>
<dbReference type="GO" id="GO:0005737">
    <property type="term" value="C:cytoplasm"/>
    <property type="evidence" value="ECO:0007669"/>
    <property type="project" value="TreeGrafter"/>
</dbReference>
<dbReference type="OrthoDB" id="9805728at2"/>
<feature type="domain" description="Metallo-beta-lactamase" evidence="1">
    <location>
        <begin position="118"/>
        <end position="312"/>
    </location>
</feature>
<keyword evidence="3" id="KW-1185">Reference proteome</keyword>
<evidence type="ECO:0000313" key="2">
    <source>
        <dbReference type="EMBL" id="SHI88469.1"/>
    </source>
</evidence>
<evidence type="ECO:0000313" key="3">
    <source>
        <dbReference type="Proteomes" id="UP000184488"/>
    </source>
</evidence>
<organism evidence="2 3">
    <name type="scientific">Flavobacterium terrae</name>
    <dbReference type="NCBI Taxonomy" id="415425"/>
    <lineage>
        <taxon>Bacteria</taxon>
        <taxon>Pseudomonadati</taxon>
        <taxon>Bacteroidota</taxon>
        <taxon>Flavobacteriia</taxon>
        <taxon>Flavobacteriales</taxon>
        <taxon>Flavobacteriaceae</taxon>
        <taxon>Flavobacterium</taxon>
    </lineage>
</organism>
<dbReference type="AlphaFoldDB" id="A0A1M6ESZ7"/>
<dbReference type="Pfam" id="PF12706">
    <property type="entry name" value="Lactamase_B_2"/>
    <property type="match status" value="1"/>
</dbReference>